<organism evidence="1 2">
    <name type="scientific">Hohenbuehelia grisea</name>
    <dbReference type="NCBI Taxonomy" id="104357"/>
    <lineage>
        <taxon>Eukaryota</taxon>
        <taxon>Fungi</taxon>
        <taxon>Dikarya</taxon>
        <taxon>Basidiomycota</taxon>
        <taxon>Agaricomycotina</taxon>
        <taxon>Agaricomycetes</taxon>
        <taxon>Agaricomycetidae</taxon>
        <taxon>Agaricales</taxon>
        <taxon>Pleurotineae</taxon>
        <taxon>Pleurotaceae</taxon>
        <taxon>Hohenbuehelia</taxon>
    </lineage>
</organism>
<name>A0ABR3J4V1_9AGAR</name>
<reference evidence="2" key="1">
    <citation type="submission" date="2024-06" db="EMBL/GenBank/DDBJ databases">
        <title>Multi-omics analyses provide insights into the biosynthesis of the anticancer antibiotic pleurotin in Hohenbuehelia grisea.</title>
        <authorList>
            <person name="Weaver J.A."/>
            <person name="Alberti F."/>
        </authorList>
    </citation>
    <scope>NUCLEOTIDE SEQUENCE [LARGE SCALE GENOMIC DNA]</scope>
    <source>
        <strain evidence="2">T-177</strain>
    </source>
</reference>
<proteinExistence type="predicted"/>
<comment type="caution">
    <text evidence="1">The sequence shown here is derived from an EMBL/GenBank/DDBJ whole genome shotgun (WGS) entry which is preliminary data.</text>
</comment>
<dbReference type="Proteomes" id="UP001556367">
    <property type="component" value="Unassembled WGS sequence"/>
</dbReference>
<gene>
    <name evidence="1" type="ORF">HGRIS_007341</name>
</gene>
<evidence type="ECO:0000313" key="2">
    <source>
        <dbReference type="Proteomes" id="UP001556367"/>
    </source>
</evidence>
<protein>
    <submittedName>
        <fullName evidence="1">Uncharacterized protein</fullName>
    </submittedName>
</protein>
<evidence type="ECO:0000313" key="1">
    <source>
        <dbReference type="EMBL" id="KAL0950533.1"/>
    </source>
</evidence>
<sequence>MPCSDPRCRRPECSDTDYVVLIVYLPGQHRLKPVVWHGLLDAQGALVLNDDPHLTHIMKAPPVQYKVYRAQEEDWTIVTTTSRVTPDPAEVLIFRPLGRSDHDCMHIGSLVCTLHEFMATYGDLHPEVRIPGIYTDLAREQNRDQELLLDLAAGSVKRRQRPINVA</sequence>
<dbReference type="EMBL" id="JASNQZ010000011">
    <property type="protein sequence ID" value="KAL0950533.1"/>
    <property type="molecule type" value="Genomic_DNA"/>
</dbReference>
<accession>A0ABR3J4V1</accession>
<keyword evidence="2" id="KW-1185">Reference proteome</keyword>